<feature type="transmembrane region" description="Helical" evidence="1">
    <location>
        <begin position="263"/>
        <end position="283"/>
    </location>
</feature>
<sequence>MEFPVFELQYFGSNTLIAVIAIIHVIISHGCAVGGSIYLASTEYLAYKRKDEQLDQFARKFLKVLFIITTSVGALTGVGIWFAVSLGQPMAIASLLRVFFWAWFAEWIVFMTEIALLVIYFFTWKTIYEKGKALHVKIGIAYAVASWFTMVIITGVLAAMLTPGEWLVSRSFWDAFMNPTWIPSLLFRTSVAVSLISGFALLYASLTIKDAQFKQKIISYTGKWLLVSTLTIPPTGMFYLSRVPERAKDLLVWASGFINENTFVLLNTVGALVIFLIALWAIFQGKRFPAILSLVVLVLSVFYIGEMEMVREKIRKPYMIYGYMYANGVTIDDIDHLNTVGVLSSSKWSTVKEVTATNQLQAGREVFKLQCSSCHTINGWNSRRDIVQITNGWPEGAINAYIANLDSFHYFMPPFFGLPEEREALSKWIYNFQTNSSNSSLNTSFVGERKVAVNE</sequence>
<evidence type="ECO:0000256" key="1">
    <source>
        <dbReference type="SAM" id="Phobius"/>
    </source>
</evidence>
<dbReference type="Gene3D" id="1.10.760.10">
    <property type="entry name" value="Cytochrome c-like domain"/>
    <property type="match status" value="1"/>
</dbReference>
<reference evidence="2 3" key="1">
    <citation type="submission" date="2016-09" db="EMBL/GenBank/DDBJ databases">
        <title>Desulfuribacillus arsenicus sp. nov., an obligately anaerobic, dissimilatory arsenic- and antimonate-reducing bacterium isolated from anoxic sediments.</title>
        <authorList>
            <person name="Abin C.A."/>
            <person name="Hollibaugh J.T."/>
        </authorList>
    </citation>
    <scope>NUCLEOTIDE SEQUENCE [LARGE SCALE GENOMIC DNA]</scope>
    <source>
        <strain evidence="2 3">MLFW-2</strain>
    </source>
</reference>
<evidence type="ECO:0008006" key="4">
    <source>
        <dbReference type="Google" id="ProtNLM"/>
    </source>
</evidence>
<evidence type="ECO:0000313" key="2">
    <source>
        <dbReference type="EMBL" id="OEH85054.1"/>
    </source>
</evidence>
<dbReference type="STRING" id="1390249.BHU72_05440"/>
<feature type="transmembrane region" description="Helical" evidence="1">
    <location>
        <begin position="134"/>
        <end position="161"/>
    </location>
</feature>
<organism evidence="2 3">
    <name type="scientific">Desulfuribacillus stibiiarsenatis</name>
    <dbReference type="NCBI Taxonomy" id="1390249"/>
    <lineage>
        <taxon>Bacteria</taxon>
        <taxon>Bacillati</taxon>
        <taxon>Bacillota</taxon>
        <taxon>Desulfuribacillia</taxon>
        <taxon>Desulfuribacillales</taxon>
        <taxon>Desulfuribacillaceae</taxon>
        <taxon>Desulfuribacillus</taxon>
    </lineage>
</organism>
<dbReference type="GO" id="GO:0020037">
    <property type="term" value="F:heme binding"/>
    <property type="evidence" value="ECO:0007669"/>
    <property type="project" value="InterPro"/>
</dbReference>
<keyword evidence="1" id="KW-1133">Transmembrane helix</keyword>
<feature type="transmembrane region" description="Helical" evidence="1">
    <location>
        <begin position="16"/>
        <end position="40"/>
    </location>
</feature>
<comment type="caution">
    <text evidence="2">The sequence shown here is derived from an EMBL/GenBank/DDBJ whole genome shotgun (WGS) entry which is preliminary data.</text>
</comment>
<dbReference type="AlphaFoldDB" id="A0A1E5L4R6"/>
<dbReference type="GO" id="GO:0009055">
    <property type="term" value="F:electron transfer activity"/>
    <property type="evidence" value="ECO:0007669"/>
    <property type="project" value="InterPro"/>
</dbReference>
<dbReference type="RefSeq" id="WP_069702381.1">
    <property type="nucleotide sequence ID" value="NZ_MJAT01000033.1"/>
</dbReference>
<protein>
    <recommendedName>
        <fullName evidence="4">Cytochrome c domain-containing protein</fullName>
    </recommendedName>
</protein>
<dbReference type="SUPFAM" id="SSF46626">
    <property type="entry name" value="Cytochrome c"/>
    <property type="match status" value="1"/>
</dbReference>
<feature type="transmembrane region" description="Helical" evidence="1">
    <location>
        <begin position="288"/>
        <end position="305"/>
    </location>
</feature>
<dbReference type="InterPro" id="IPR036909">
    <property type="entry name" value="Cyt_c-like_dom_sf"/>
</dbReference>
<dbReference type="Proteomes" id="UP000095255">
    <property type="component" value="Unassembled WGS sequence"/>
</dbReference>
<keyword evidence="1" id="KW-0472">Membrane</keyword>
<evidence type="ECO:0000313" key="3">
    <source>
        <dbReference type="Proteomes" id="UP000095255"/>
    </source>
</evidence>
<feature type="transmembrane region" description="Helical" evidence="1">
    <location>
        <begin position="224"/>
        <end position="243"/>
    </location>
</feature>
<dbReference type="OrthoDB" id="9795893at2"/>
<keyword evidence="1" id="KW-0812">Transmembrane</keyword>
<feature type="transmembrane region" description="Helical" evidence="1">
    <location>
        <begin position="181"/>
        <end position="203"/>
    </location>
</feature>
<name>A0A1E5L4R6_9FIRM</name>
<proteinExistence type="predicted"/>
<accession>A0A1E5L4R6</accession>
<feature type="transmembrane region" description="Helical" evidence="1">
    <location>
        <begin position="61"/>
        <end position="86"/>
    </location>
</feature>
<keyword evidence="3" id="KW-1185">Reference proteome</keyword>
<dbReference type="EMBL" id="MJAT01000033">
    <property type="protein sequence ID" value="OEH85054.1"/>
    <property type="molecule type" value="Genomic_DNA"/>
</dbReference>
<gene>
    <name evidence="2" type="ORF">BHU72_05440</name>
</gene>
<feature type="transmembrane region" description="Helical" evidence="1">
    <location>
        <begin position="98"/>
        <end position="122"/>
    </location>
</feature>